<keyword evidence="3" id="KW-1185">Reference proteome</keyword>
<feature type="compositionally biased region" description="Pro residues" evidence="1">
    <location>
        <begin position="22"/>
        <end position="35"/>
    </location>
</feature>
<evidence type="ECO:0000313" key="3">
    <source>
        <dbReference type="Proteomes" id="UP001208041"/>
    </source>
</evidence>
<name>A0AAE3IZE0_9RHOB</name>
<dbReference type="AlphaFoldDB" id="A0AAE3IZE0"/>
<dbReference type="PROSITE" id="PS51257">
    <property type="entry name" value="PROKAR_LIPOPROTEIN"/>
    <property type="match status" value="1"/>
</dbReference>
<comment type="caution">
    <text evidence="2">The sequence shown here is derived from an EMBL/GenBank/DDBJ whole genome shotgun (WGS) entry which is preliminary data.</text>
</comment>
<sequence>MRILAFLAVTATLSACGVDGRPTPPPSVNDNPPPGISISGEARIGVVMR</sequence>
<dbReference type="EMBL" id="JAOYFC010000001">
    <property type="protein sequence ID" value="MCV6823291.1"/>
    <property type="molecule type" value="Genomic_DNA"/>
</dbReference>
<organism evidence="2 3">
    <name type="scientific">Halocynthiibacter halioticoli</name>
    <dbReference type="NCBI Taxonomy" id="2986804"/>
    <lineage>
        <taxon>Bacteria</taxon>
        <taxon>Pseudomonadati</taxon>
        <taxon>Pseudomonadota</taxon>
        <taxon>Alphaproteobacteria</taxon>
        <taxon>Rhodobacterales</taxon>
        <taxon>Paracoccaceae</taxon>
        <taxon>Halocynthiibacter</taxon>
    </lineage>
</organism>
<feature type="region of interest" description="Disordered" evidence="1">
    <location>
        <begin position="17"/>
        <end position="36"/>
    </location>
</feature>
<proteinExistence type="predicted"/>
<dbReference type="Proteomes" id="UP001208041">
    <property type="component" value="Unassembled WGS sequence"/>
</dbReference>
<accession>A0AAE3IZE0</accession>
<gene>
    <name evidence="2" type="ORF">OH136_01875</name>
</gene>
<reference evidence="2" key="1">
    <citation type="submission" date="2022-10" db="EMBL/GenBank/DDBJ databases">
        <authorList>
            <person name="Yue Y."/>
        </authorList>
    </citation>
    <scope>NUCLEOTIDE SEQUENCE</scope>
    <source>
        <strain evidence="2">Z654</strain>
    </source>
</reference>
<protein>
    <submittedName>
        <fullName evidence="2">Uncharacterized protein</fullName>
    </submittedName>
</protein>
<evidence type="ECO:0000313" key="2">
    <source>
        <dbReference type="EMBL" id="MCV6823291.1"/>
    </source>
</evidence>
<dbReference type="RefSeq" id="WP_263952130.1">
    <property type="nucleotide sequence ID" value="NZ_JAOYFC010000001.1"/>
</dbReference>
<evidence type="ECO:0000256" key="1">
    <source>
        <dbReference type="SAM" id="MobiDB-lite"/>
    </source>
</evidence>